<dbReference type="EMBL" id="CADCTT010000272">
    <property type="protein sequence ID" value="CAA9317295.1"/>
    <property type="molecule type" value="Genomic_DNA"/>
</dbReference>
<feature type="compositionally biased region" description="Low complexity" evidence="1">
    <location>
        <begin position="1"/>
        <end position="14"/>
    </location>
</feature>
<feature type="region of interest" description="Disordered" evidence="1">
    <location>
        <begin position="1"/>
        <end position="45"/>
    </location>
</feature>
<protein>
    <submittedName>
        <fullName evidence="2">Uncharacterized protein</fullName>
    </submittedName>
</protein>
<evidence type="ECO:0000256" key="1">
    <source>
        <dbReference type="SAM" id="MobiDB-lite"/>
    </source>
</evidence>
<proteinExistence type="predicted"/>
<evidence type="ECO:0000313" key="2">
    <source>
        <dbReference type="EMBL" id="CAA9317295.1"/>
    </source>
</evidence>
<gene>
    <name evidence="2" type="ORF">AVDCRST_MAG61-2046</name>
</gene>
<reference evidence="2" key="1">
    <citation type="submission" date="2020-02" db="EMBL/GenBank/DDBJ databases">
        <authorList>
            <person name="Meier V. D."/>
        </authorList>
    </citation>
    <scope>NUCLEOTIDE SEQUENCE</scope>
    <source>
        <strain evidence="2">AVDCRST_MAG61</strain>
    </source>
</reference>
<feature type="non-terminal residue" evidence="2">
    <location>
        <position position="45"/>
    </location>
</feature>
<feature type="non-terminal residue" evidence="2">
    <location>
        <position position="1"/>
    </location>
</feature>
<name>A0A6J4KXK9_9ACTN</name>
<sequence>RRGEGLPQPRARLPGRPPGQGGDRPGGDLPPGAQRGVAGRRPRLV</sequence>
<dbReference type="AlphaFoldDB" id="A0A6J4KXK9"/>
<accession>A0A6J4KXK9</accession>
<organism evidence="2">
    <name type="scientific">uncultured Friedmanniella sp</name>
    <dbReference type="NCBI Taxonomy" id="335381"/>
    <lineage>
        <taxon>Bacteria</taxon>
        <taxon>Bacillati</taxon>
        <taxon>Actinomycetota</taxon>
        <taxon>Actinomycetes</taxon>
        <taxon>Propionibacteriales</taxon>
        <taxon>Nocardioidaceae</taxon>
        <taxon>Friedmanniella</taxon>
        <taxon>environmental samples</taxon>
    </lineage>
</organism>